<keyword evidence="3" id="KW-1185">Reference proteome</keyword>
<protein>
    <submittedName>
        <fullName evidence="2">Uncharacterized protein</fullName>
    </submittedName>
</protein>
<keyword evidence="1" id="KW-0732">Signal</keyword>
<evidence type="ECO:0000256" key="1">
    <source>
        <dbReference type="SAM" id="SignalP"/>
    </source>
</evidence>
<feature type="signal peptide" evidence="1">
    <location>
        <begin position="1"/>
        <end position="23"/>
    </location>
</feature>
<sequence length="161" mass="17919">MRAVKRHWSGRVARIIVATVVGAATTTPAWSEVCYYKIESLDYDRLHDLFPDAKVIEDPNFRSIGDVEVNATWALMGVLGDLAEEVPPGLYFGSAFGNGIWYRKGPCGLQSVEELAALYGAPYTSGLSYSFETIDREHFERAAGPNRVHCRVCYDAAPERR</sequence>
<feature type="chain" id="PRO_5046901506" evidence="1">
    <location>
        <begin position="24"/>
        <end position="161"/>
    </location>
</feature>
<dbReference type="EMBL" id="JAPWGW010000005">
    <property type="protein sequence ID" value="MCZ4299264.1"/>
    <property type="molecule type" value="Genomic_DNA"/>
</dbReference>
<comment type="caution">
    <text evidence="2">The sequence shown here is derived from an EMBL/GenBank/DDBJ whole genome shotgun (WGS) entry which is preliminary data.</text>
</comment>
<proteinExistence type="predicted"/>
<accession>A0ABT4M1G0</accession>
<name>A0ABT4M1G0_9PROT</name>
<reference evidence="2" key="1">
    <citation type="submission" date="2022-12" db="EMBL/GenBank/DDBJ databases">
        <title>Bacterial isolates from different developmental stages of Nematostella vectensis.</title>
        <authorList>
            <person name="Fraune S."/>
        </authorList>
    </citation>
    <scope>NUCLEOTIDE SEQUENCE</scope>
    <source>
        <strain evidence="2">G21632-S1</strain>
    </source>
</reference>
<evidence type="ECO:0000313" key="3">
    <source>
        <dbReference type="Proteomes" id="UP001083770"/>
    </source>
</evidence>
<organism evidence="2 3">
    <name type="scientific">Henriciella marina</name>
    <dbReference type="NCBI Taxonomy" id="453851"/>
    <lineage>
        <taxon>Bacteria</taxon>
        <taxon>Pseudomonadati</taxon>
        <taxon>Pseudomonadota</taxon>
        <taxon>Alphaproteobacteria</taxon>
        <taxon>Hyphomonadales</taxon>
        <taxon>Hyphomonadaceae</taxon>
        <taxon>Henriciella</taxon>
    </lineage>
</organism>
<evidence type="ECO:0000313" key="2">
    <source>
        <dbReference type="EMBL" id="MCZ4299264.1"/>
    </source>
</evidence>
<gene>
    <name evidence="2" type="ORF">O4G74_14455</name>
</gene>
<dbReference type="Proteomes" id="UP001083770">
    <property type="component" value="Unassembled WGS sequence"/>
</dbReference>
<dbReference type="RefSeq" id="WP_269403273.1">
    <property type="nucleotide sequence ID" value="NZ_JAPWGW010000005.1"/>
</dbReference>